<accession>A0A0D3KZ31</accession>
<dbReference type="Proteomes" id="UP000013827">
    <property type="component" value="Unassembled WGS sequence"/>
</dbReference>
<dbReference type="InterPro" id="IPR053250">
    <property type="entry name" value="Glycosyltransferase_77"/>
</dbReference>
<dbReference type="PANTHER" id="PTHR46936:SF1">
    <property type="entry name" value="ARABINOSYLTRANSFERASE XEG113"/>
    <property type="match status" value="1"/>
</dbReference>
<name>A0A0D3KZ31_EMIH1</name>
<evidence type="ECO:0000256" key="1">
    <source>
        <dbReference type="SAM" id="MobiDB-lite"/>
    </source>
</evidence>
<feature type="domain" description="Nucleotide-diphospho-sugar transferase" evidence="2">
    <location>
        <begin position="278"/>
        <end position="507"/>
    </location>
</feature>
<feature type="compositionally biased region" description="Basic and acidic residues" evidence="1">
    <location>
        <begin position="87"/>
        <end position="98"/>
    </location>
</feature>
<evidence type="ECO:0000313" key="3">
    <source>
        <dbReference type="EnsemblProtists" id="EOD41016"/>
    </source>
</evidence>
<evidence type="ECO:0000313" key="4">
    <source>
        <dbReference type="Proteomes" id="UP000013827"/>
    </source>
</evidence>
<evidence type="ECO:0000259" key="2">
    <source>
        <dbReference type="Pfam" id="PF03407"/>
    </source>
</evidence>
<dbReference type="AlphaFoldDB" id="A0A0D3KZ31"/>
<dbReference type="KEGG" id="ehx:EMIHUDRAFT_454082"/>
<organism evidence="3 4">
    <name type="scientific">Emiliania huxleyi (strain CCMP1516)</name>
    <dbReference type="NCBI Taxonomy" id="280463"/>
    <lineage>
        <taxon>Eukaryota</taxon>
        <taxon>Haptista</taxon>
        <taxon>Haptophyta</taxon>
        <taxon>Prymnesiophyceae</taxon>
        <taxon>Isochrysidales</taxon>
        <taxon>Noelaerhabdaceae</taxon>
        <taxon>Emiliania</taxon>
    </lineage>
</organism>
<dbReference type="GO" id="GO:0005794">
    <property type="term" value="C:Golgi apparatus"/>
    <property type="evidence" value="ECO:0007669"/>
    <property type="project" value="TreeGrafter"/>
</dbReference>
<dbReference type="EnsemblProtists" id="EOD41016">
    <property type="protein sequence ID" value="EOD41016"/>
    <property type="gene ID" value="EMIHUDRAFT_454082"/>
</dbReference>
<feature type="compositionally biased region" description="Basic residues" evidence="1">
    <location>
        <begin position="1"/>
        <end position="10"/>
    </location>
</feature>
<keyword evidence="4" id="KW-1185">Reference proteome</keyword>
<protein>
    <recommendedName>
        <fullName evidence="2">Nucleotide-diphospho-sugar transferase domain-containing protein</fullName>
    </recommendedName>
</protein>
<dbReference type="GO" id="GO:0052636">
    <property type="term" value="F:arabinosyltransferase activity"/>
    <property type="evidence" value="ECO:0007669"/>
    <property type="project" value="TreeGrafter"/>
</dbReference>
<dbReference type="PANTHER" id="PTHR46936">
    <property type="entry name" value="ARABINOSYLTRANSFERASE XEG113"/>
    <property type="match status" value="1"/>
</dbReference>
<dbReference type="eggNOG" id="ENOG502SJQR">
    <property type="taxonomic scope" value="Eukaryota"/>
</dbReference>
<sequence>MAMARRSTRTAHRDSVPGERSAGSTPADTATPASTPASTPAAATPASTPAAATPASTPAAATPFSTPAAATPAATPAAAAADPADEWTMRPDLVRDPWLRVPSLSGKPVRRQRETEERGRGASRAPASSLPGAQWLTDKLLLNRHAAARLLPHQGRQRILFMVFGGSSMGDFLQAPLLRTRGKPRSTDRTGGAMDEALFRRCDEAGVGAALLKTPPTPTREDVAGIETSWCAASTIGTKLSAFNFFFDPSSSMQFQWPWLATRALSGHRPPSRRRYYRMDPKAFTQMGVLKVDFFEEFVRAGFDVLASDLDVTWVRDPRPWVTGQAAGMQLLAHADVLVSTDIANLALDTARSERWRYAEVNTGVLFLRNTNGTRALLAAWKRKMLDELTAGRLRKDSWGFNDQTYFNMIVRALGLQGVQSQGVWRQWLAERGLADGEVDASREGDRSVYRSRSALPLPSGGSAHITLTALPALEFSGGHIYFVQHEQLARATPPVALHTTYQFSDTPAYTWGKRQRLREAGLWRGDGDEYFDAARSRRSRSSLLSDPSRTLLAPFSHPSVQARSGGFLRLVGPLVEPGSLEGVKVREGVAAVRVEGTKGYTDRLMNNVVDPTALPEDNPMRHLTFDVLQRAALRDALALARATGRTLLLPPLTCWCDRYWNALQRCRMAEAPREMRLPFACPMDHLFDVHLWEEQEVPVRAASFLYHPQANATLRGARANREFDHVMQALLGPAEMVRFNYRHMDSVWGFRPPAPIGERPDCSRASNAVQRLDEASKFVTHFYPFAIKPDTAFETRLQ</sequence>
<dbReference type="Pfam" id="PF03407">
    <property type="entry name" value="Nucleotid_trans"/>
    <property type="match status" value="1"/>
</dbReference>
<dbReference type="HOGENOM" id="CLU_352134_0_0_1"/>
<feature type="compositionally biased region" description="Low complexity" evidence="1">
    <location>
        <begin position="24"/>
        <end position="82"/>
    </location>
</feature>
<feature type="compositionally biased region" description="Basic and acidic residues" evidence="1">
    <location>
        <begin position="111"/>
        <end position="120"/>
    </location>
</feature>
<feature type="region of interest" description="Disordered" evidence="1">
    <location>
        <begin position="1"/>
        <end position="130"/>
    </location>
</feature>
<proteinExistence type="predicted"/>
<reference evidence="3" key="2">
    <citation type="submission" date="2024-10" db="UniProtKB">
        <authorList>
            <consortium name="EnsemblProtists"/>
        </authorList>
    </citation>
    <scope>IDENTIFICATION</scope>
</reference>
<dbReference type="InterPro" id="IPR005069">
    <property type="entry name" value="Nucl-diP-sugar_transferase"/>
</dbReference>
<reference evidence="4" key="1">
    <citation type="journal article" date="2013" name="Nature">
        <title>Pan genome of the phytoplankton Emiliania underpins its global distribution.</title>
        <authorList>
            <person name="Read B.A."/>
            <person name="Kegel J."/>
            <person name="Klute M.J."/>
            <person name="Kuo A."/>
            <person name="Lefebvre S.C."/>
            <person name="Maumus F."/>
            <person name="Mayer C."/>
            <person name="Miller J."/>
            <person name="Monier A."/>
            <person name="Salamov A."/>
            <person name="Young J."/>
            <person name="Aguilar M."/>
            <person name="Claverie J.M."/>
            <person name="Frickenhaus S."/>
            <person name="Gonzalez K."/>
            <person name="Herman E.K."/>
            <person name="Lin Y.C."/>
            <person name="Napier J."/>
            <person name="Ogata H."/>
            <person name="Sarno A.F."/>
            <person name="Shmutz J."/>
            <person name="Schroeder D."/>
            <person name="de Vargas C."/>
            <person name="Verret F."/>
            <person name="von Dassow P."/>
            <person name="Valentin K."/>
            <person name="Van de Peer Y."/>
            <person name="Wheeler G."/>
            <person name="Dacks J.B."/>
            <person name="Delwiche C.F."/>
            <person name="Dyhrman S.T."/>
            <person name="Glockner G."/>
            <person name="John U."/>
            <person name="Richards T."/>
            <person name="Worden A.Z."/>
            <person name="Zhang X."/>
            <person name="Grigoriev I.V."/>
            <person name="Allen A.E."/>
            <person name="Bidle K."/>
            <person name="Borodovsky M."/>
            <person name="Bowler C."/>
            <person name="Brownlee C."/>
            <person name="Cock J.M."/>
            <person name="Elias M."/>
            <person name="Gladyshev V.N."/>
            <person name="Groth M."/>
            <person name="Guda C."/>
            <person name="Hadaegh A."/>
            <person name="Iglesias-Rodriguez M.D."/>
            <person name="Jenkins J."/>
            <person name="Jones B.M."/>
            <person name="Lawson T."/>
            <person name="Leese F."/>
            <person name="Lindquist E."/>
            <person name="Lobanov A."/>
            <person name="Lomsadze A."/>
            <person name="Malik S.B."/>
            <person name="Marsh M.E."/>
            <person name="Mackinder L."/>
            <person name="Mock T."/>
            <person name="Mueller-Roeber B."/>
            <person name="Pagarete A."/>
            <person name="Parker M."/>
            <person name="Probert I."/>
            <person name="Quesneville H."/>
            <person name="Raines C."/>
            <person name="Rensing S.A."/>
            <person name="Riano-Pachon D.M."/>
            <person name="Richier S."/>
            <person name="Rokitta S."/>
            <person name="Shiraiwa Y."/>
            <person name="Soanes D.M."/>
            <person name="van der Giezen M."/>
            <person name="Wahlund T.M."/>
            <person name="Williams B."/>
            <person name="Wilson W."/>
            <person name="Wolfe G."/>
            <person name="Wurch L.L."/>
        </authorList>
    </citation>
    <scope>NUCLEOTIDE SEQUENCE</scope>
</reference>
<dbReference type="PaxDb" id="2903-EOD41016"/>
<dbReference type="GeneID" id="17286286"/>
<dbReference type="RefSeq" id="XP_005793445.1">
    <property type="nucleotide sequence ID" value="XM_005793388.1"/>
</dbReference>